<organism evidence="1 2">
    <name type="scientific">Phytopseudomonas daroniae</name>
    <dbReference type="NCBI Taxonomy" id="2487519"/>
    <lineage>
        <taxon>Bacteria</taxon>
        <taxon>Pseudomonadati</taxon>
        <taxon>Pseudomonadota</taxon>
        <taxon>Gammaproteobacteria</taxon>
        <taxon>Pseudomonadales</taxon>
        <taxon>Pseudomonadaceae</taxon>
        <taxon>Phytopseudomonas</taxon>
    </lineage>
</organism>
<proteinExistence type="predicted"/>
<dbReference type="Proteomes" id="UP000292302">
    <property type="component" value="Unassembled WGS sequence"/>
</dbReference>
<gene>
    <name evidence="1" type="ORF">DNK06_20060</name>
</gene>
<keyword evidence="2" id="KW-1185">Reference proteome</keyword>
<dbReference type="EMBL" id="QJUI01000019">
    <property type="protein sequence ID" value="TBU73963.1"/>
    <property type="molecule type" value="Genomic_DNA"/>
</dbReference>
<accession>A0A4V2KAC7</accession>
<reference evidence="1 2" key="1">
    <citation type="submission" date="2018-06" db="EMBL/GenBank/DDBJ databases">
        <title>Three novel Pseudomonas species isolated from symptomatic oak.</title>
        <authorList>
            <person name="Bueno-Gonzalez V."/>
            <person name="Brady C."/>
        </authorList>
    </citation>
    <scope>NUCLEOTIDE SEQUENCE [LARGE SCALE GENOMIC DNA]</scope>
    <source>
        <strain evidence="1 2">P9A</strain>
    </source>
</reference>
<sequence length="102" mass="11044">MSEWLLRFEAASPVEQHEMAEALLTHSVRLAAQMGVQASIAELLATGNEASALVATWQSQLHTAMPTTSLSTTPARTIGALMVIRQVQPLRFQELLGQSTTI</sequence>
<protein>
    <submittedName>
        <fullName evidence="1">Uncharacterized protein</fullName>
    </submittedName>
</protein>
<evidence type="ECO:0000313" key="2">
    <source>
        <dbReference type="Proteomes" id="UP000292302"/>
    </source>
</evidence>
<dbReference type="AlphaFoldDB" id="A0A4V2KAC7"/>
<evidence type="ECO:0000313" key="1">
    <source>
        <dbReference type="EMBL" id="TBU73963.1"/>
    </source>
</evidence>
<comment type="caution">
    <text evidence="1">The sequence shown here is derived from an EMBL/GenBank/DDBJ whole genome shotgun (WGS) entry which is preliminary data.</text>
</comment>
<name>A0A4V2KAC7_9GAMM</name>